<organism evidence="3 4">
    <name type="scientific">Brachybacterium kimchii</name>
    <dbReference type="NCBI Taxonomy" id="2942909"/>
    <lineage>
        <taxon>Bacteria</taxon>
        <taxon>Bacillati</taxon>
        <taxon>Actinomycetota</taxon>
        <taxon>Actinomycetes</taxon>
        <taxon>Micrococcales</taxon>
        <taxon>Dermabacteraceae</taxon>
        <taxon>Brachybacterium</taxon>
    </lineage>
</organism>
<feature type="region of interest" description="Disordered" evidence="1">
    <location>
        <begin position="199"/>
        <end position="234"/>
    </location>
</feature>
<name>A0ABY4N0Y5_9MICO</name>
<dbReference type="EMBL" id="CP097218">
    <property type="protein sequence ID" value="UQN28176.1"/>
    <property type="molecule type" value="Genomic_DNA"/>
</dbReference>
<accession>A0ABY4N0Y5</accession>
<keyword evidence="2" id="KW-0472">Membrane</keyword>
<protein>
    <recommendedName>
        <fullName evidence="5">DUF3093 domain-containing protein</fullName>
    </recommendedName>
</protein>
<dbReference type="Proteomes" id="UP001055868">
    <property type="component" value="Chromosome"/>
</dbReference>
<reference evidence="3" key="1">
    <citation type="submission" date="2022-05" db="EMBL/GenBank/DDBJ databases">
        <title>Genomic analysis of Brachybacterium sp. CBA3104.</title>
        <authorList>
            <person name="Roh S.W."/>
            <person name="Kim Y.B."/>
            <person name="Kim Y."/>
        </authorList>
    </citation>
    <scope>NUCLEOTIDE SEQUENCE</scope>
    <source>
        <strain evidence="3">CBA3104</strain>
    </source>
</reference>
<keyword evidence="2" id="KW-0812">Transmembrane</keyword>
<keyword evidence="2" id="KW-1133">Transmembrane helix</keyword>
<evidence type="ECO:0000256" key="1">
    <source>
        <dbReference type="SAM" id="MobiDB-lite"/>
    </source>
</evidence>
<evidence type="ECO:0008006" key="5">
    <source>
        <dbReference type="Google" id="ProtNLM"/>
    </source>
</evidence>
<dbReference type="RefSeq" id="WP_249477200.1">
    <property type="nucleotide sequence ID" value="NZ_CP097218.1"/>
</dbReference>
<evidence type="ECO:0000313" key="4">
    <source>
        <dbReference type="Proteomes" id="UP001055868"/>
    </source>
</evidence>
<feature type="transmembrane region" description="Helical" evidence="2">
    <location>
        <begin position="52"/>
        <end position="73"/>
    </location>
</feature>
<sequence>MSARRAARRHRDEVGEVLAVHADRPGPLVIGLFVLVWLVFSGLTLINPGESAVLAVAPAVAFAIIFGLILLFISGERLVVCERGIVVGSCAPGLRPYVIPSDQIIPGSVVPVTGARRYAAETGTGGFPQSTVRRSAWTRRGIHFVGPSPKQARRHRAVLAPLQDPPPRSIDGRWVWFAGTGSTPPELVTAQIARAAEASGQRELARAAAAEPARELTGNRGDAARQLPGFPQAR</sequence>
<keyword evidence="4" id="KW-1185">Reference proteome</keyword>
<evidence type="ECO:0000256" key="2">
    <source>
        <dbReference type="SAM" id="Phobius"/>
    </source>
</evidence>
<gene>
    <name evidence="3" type="ORF">M4486_10985</name>
</gene>
<evidence type="ECO:0000313" key="3">
    <source>
        <dbReference type="EMBL" id="UQN28176.1"/>
    </source>
</evidence>
<feature type="transmembrane region" description="Helical" evidence="2">
    <location>
        <begin position="28"/>
        <end position="46"/>
    </location>
</feature>
<proteinExistence type="predicted"/>